<dbReference type="EMBL" id="JAHLDV010000055">
    <property type="protein sequence ID" value="MBU3161266.1"/>
    <property type="molecule type" value="Genomic_DNA"/>
</dbReference>
<accession>A0ABS6BXD4</accession>
<keyword evidence="1" id="KW-0732">Signal</keyword>
<feature type="domain" description="Fibronectin type-III" evidence="2">
    <location>
        <begin position="238"/>
        <end position="317"/>
    </location>
</feature>
<dbReference type="RefSeq" id="WP_216151053.1">
    <property type="nucleotide sequence ID" value="NZ_JAHLDV010000055.1"/>
</dbReference>
<gene>
    <name evidence="3" type="ORF">KPL37_16250</name>
</gene>
<comment type="caution">
    <text evidence="3">The sequence shown here is derived from an EMBL/GenBank/DDBJ whole genome shotgun (WGS) entry which is preliminary data.</text>
</comment>
<feature type="signal peptide" evidence="1">
    <location>
        <begin position="1"/>
        <end position="26"/>
    </location>
</feature>
<evidence type="ECO:0000259" key="2">
    <source>
        <dbReference type="SMART" id="SM00060"/>
    </source>
</evidence>
<evidence type="ECO:0000313" key="4">
    <source>
        <dbReference type="Proteomes" id="UP000776252"/>
    </source>
</evidence>
<proteinExistence type="predicted"/>
<reference evidence="3 4" key="1">
    <citation type="submission" date="2021-06" db="EMBL/GenBank/DDBJ databases">
        <title>Clostridia strains as spoilage organisms.</title>
        <authorList>
            <person name="Wambui J."/>
            <person name="Stephan R."/>
            <person name="Stevens M.J.A."/>
        </authorList>
    </citation>
    <scope>NUCLEOTIDE SEQUENCE [LARGE SCALE GENOMIC DNA]</scope>
    <source>
        <strain evidence="3 4">DSM 14204</strain>
    </source>
</reference>
<evidence type="ECO:0000313" key="3">
    <source>
        <dbReference type="EMBL" id="MBU3161266.1"/>
    </source>
</evidence>
<feature type="domain" description="Fibronectin type-III" evidence="2">
    <location>
        <begin position="43"/>
        <end position="121"/>
    </location>
</feature>
<name>A0ABS6BXD4_9CLOT</name>
<feature type="chain" id="PRO_5046976947" description="Fibronectin type-III domain-containing protein" evidence="1">
    <location>
        <begin position="27"/>
        <end position="532"/>
    </location>
</feature>
<evidence type="ECO:0000256" key="1">
    <source>
        <dbReference type="SAM" id="SignalP"/>
    </source>
</evidence>
<protein>
    <recommendedName>
        <fullName evidence="2">Fibronectin type-III domain-containing protein</fullName>
    </recommendedName>
</protein>
<organism evidence="3 4">
    <name type="scientific">Clostridium frigoris</name>
    <dbReference type="NCBI Taxonomy" id="205327"/>
    <lineage>
        <taxon>Bacteria</taxon>
        <taxon>Bacillati</taxon>
        <taxon>Bacillota</taxon>
        <taxon>Clostridia</taxon>
        <taxon>Eubacteriales</taxon>
        <taxon>Clostridiaceae</taxon>
        <taxon>Clostridium</taxon>
    </lineage>
</organism>
<feature type="domain" description="Fibronectin type-III" evidence="2">
    <location>
        <begin position="342"/>
        <end position="421"/>
    </location>
</feature>
<dbReference type="Proteomes" id="UP000776252">
    <property type="component" value="Unassembled WGS sequence"/>
</dbReference>
<dbReference type="InterPro" id="IPR003961">
    <property type="entry name" value="FN3_dom"/>
</dbReference>
<sequence>MTIKKFMLIPTAVLLLGLVQAPSTFATTSNGVQQSVVQANATLLTVTGAKTVSASTSSTTTTWSSLAGITNYDVYQATSLNGNYSYISKLGNVSSFTLKGLTKGHTYYYKVRANKIINGKNIYSNTDTFSATSSATVGQTTIVTPPVTVGTTATVKSAGFGAVINVTSTQTGAAKYQVIDGTSFLSAIVNLGTDTTIFPAKVKGDTVTIKLFDASGTLINTSNVVIGQSGTIPVVSGLLTVDGTKTVATSPTSTTTSWSLLSGVDGYDIYQATSLNGSYTFIARRANTVSSFELKGLDANKTYYYKVRAYKFVNGVNEYSNTNTFSAITSSTVGTTPVDPVLLTVGGTSTVATSSTSSTTSWNLLEGVDGYDIYQATSLNGAYSFIARRANTVSSFDLKGLDANKTYFYKVRANKFVNGVNKYSNTNTFSAITSSTVGAVPVQTDAKVVTTIKKAANFGAVANVTLTADGVKAYPLATQYQIVTGTSKLSAVSLLGTATVVFPAKVAGDIVSIKLFDASNNLLTTIESTLGQ</sequence>
<keyword evidence="4" id="KW-1185">Reference proteome</keyword>
<dbReference type="SMART" id="SM00060">
    <property type="entry name" value="FN3"/>
    <property type="match status" value="3"/>
</dbReference>